<dbReference type="EMBL" id="BAABFN010000005">
    <property type="protein sequence ID" value="GAA4313778.1"/>
    <property type="molecule type" value="Genomic_DNA"/>
</dbReference>
<sequence>MEPLRTYRYSRKNEKDTQEIIIREKDYGEMIVYDILCGGTVLFTLAPEGTLVFSDWEKARAEPYAFSEETLNGIRSFILKQQRGEAS</sequence>
<evidence type="ECO:0000313" key="2">
    <source>
        <dbReference type="Proteomes" id="UP001501207"/>
    </source>
</evidence>
<protein>
    <submittedName>
        <fullName evidence="1">Uncharacterized protein</fullName>
    </submittedName>
</protein>
<gene>
    <name evidence="1" type="ORF">GCM10023143_24260</name>
</gene>
<organism evidence="1 2">
    <name type="scientific">Compostibacter hankyongensis</name>
    <dbReference type="NCBI Taxonomy" id="1007089"/>
    <lineage>
        <taxon>Bacteria</taxon>
        <taxon>Pseudomonadati</taxon>
        <taxon>Bacteroidota</taxon>
        <taxon>Chitinophagia</taxon>
        <taxon>Chitinophagales</taxon>
        <taxon>Chitinophagaceae</taxon>
        <taxon>Compostibacter</taxon>
    </lineage>
</organism>
<accession>A0ABP8FYR2</accession>
<reference evidence="2" key="1">
    <citation type="journal article" date="2019" name="Int. J. Syst. Evol. Microbiol.">
        <title>The Global Catalogue of Microorganisms (GCM) 10K type strain sequencing project: providing services to taxonomists for standard genome sequencing and annotation.</title>
        <authorList>
            <consortium name="The Broad Institute Genomics Platform"/>
            <consortium name="The Broad Institute Genome Sequencing Center for Infectious Disease"/>
            <person name="Wu L."/>
            <person name="Ma J."/>
        </authorList>
    </citation>
    <scope>NUCLEOTIDE SEQUENCE [LARGE SCALE GENOMIC DNA]</scope>
    <source>
        <strain evidence="2">JCM 17664</strain>
    </source>
</reference>
<proteinExistence type="predicted"/>
<evidence type="ECO:0000313" key="1">
    <source>
        <dbReference type="EMBL" id="GAA4313778.1"/>
    </source>
</evidence>
<name>A0ABP8FYR2_9BACT</name>
<comment type="caution">
    <text evidence="1">The sequence shown here is derived from an EMBL/GenBank/DDBJ whole genome shotgun (WGS) entry which is preliminary data.</text>
</comment>
<keyword evidence="2" id="KW-1185">Reference proteome</keyword>
<dbReference type="Proteomes" id="UP001501207">
    <property type="component" value="Unassembled WGS sequence"/>
</dbReference>
<dbReference type="RefSeq" id="WP_344979662.1">
    <property type="nucleotide sequence ID" value="NZ_BAABFN010000005.1"/>
</dbReference>